<dbReference type="InterPro" id="IPR056648">
    <property type="entry name" value="DUF7746"/>
</dbReference>
<reference evidence="2" key="3">
    <citation type="submission" date="2018-07" db="EMBL/GenBank/DDBJ databases">
        <title>WGS assembly of Glycine max.</title>
        <authorList>
            <person name="Schmutz J."/>
            <person name="Cannon S."/>
            <person name="Schlueter J."/>
            <person name="Ma J."/>
            <person name="Mitros T."/>
            <person name="Nelson W."/>
            <person name="Hyten D."/>
            <person name="Song Q."/>
            <person name="Thelen J."/>
            <person name="Cheng J."/>
            <person name="Xu D."/>
            <person name="Hellsten U."/>
            <person name="May G."/>
            <person name="Yu Y."/>
            <person name="Sakurai T."/>
            <person name="Umezawa T."/>
            <person name="Bhattacharyya M."/>
            <person name="Sandhu D."/>
            <person name="Valliyodan B."/>
            <person name="Lindquist E."/>
            <person name="Peto M."/>
            <person name="Grant D."/>
            <person name="Shu S."/>
            <person name="Goodstein D."/>
            <person name="Barry K."/>
            <person name="Futrell-Griggs M."/>
            <person name="Abernathy B."/>
            <person name="Du J."/>
            <person name="Tian Z."/>
            <person name="Zhu L."/>
            <person name="Gill N."/>
            <person name="Joshi T."/>
            <person name="Libault M."/>
            <person name="Sethuraman A."/>
            <person name="Zhang X."/>
            <person name="Shinozaki K."/>
            <person name="Nguyen H."/>
            <person name="Wing R."/>
            <person name="Cregan P."/>
            <person name="Specht J."/>
            <person name="Grimwood J."/>
            <person name="Rokhsar D."/>
            <person name="Stacey G."/>
            <person name="Shoemaker R."/>
            <person name="Jackson S."/>
        </authorList>
    </citation>
    <scope>NUCLEOTIDE SEQUENCE</scope>
    <source>
        <tissue evidence="2">Callus</tissue>
    </source>
</reference>
<evidence type="ECO:0000313" key="3">
    <source>
        <dbReference type="EnsemblPlants" id="KRH45072"/>
    </source>
</evidence>
<organism evidence="2">
    <name type="scientific">Glycine max</name>
    <name type="common">Soybean</name>
    <name type="synonym">Glycine hispida</name>
    <dbReference type="NCBI Taxonomy" id="3847"/>
    <lineage>
        <taxon>Eukaryota</taxon>
        <taxon>Viridiplantae</taxon>
        <taxon>Streptophyta</taxon>
        <taxon>Embryophyta</taxon>
        <taxon>Tracheophyta</taxon>
        <taxon>Spermatophyta</taxon>
        <taxon>Magnoliopsida</taxon>
        <taxon>eudicotyledons</taxon>
        <taxon>Gunneridae</taxon>
        <taxon>Pentapetalae</taxon>
        <taxon>rosids</taxon>
        <taxon>fabids</taxon>
        <taxon>Fabales</taxon>
        <taxon>Fabaceae</taxon>
        <taxon>Papilionoideae</taxon>
        <taxon>50 kb inversion clade</taxon>
        <taxon>NPAAA clade</taxon>
        <taxon>indigoferoid/millettioid clade</taxon>
        <taxon>Phaseoleae</taxon>
        <taxon>Glycine</taxon>
        <taxon>Glycine subgen. Soja</taxon>
    </lineage>
</organism>
<dbReference type="PaxDb" id="3847-GLYMA08G27342.1"/>
<name>A0A0R0IS26_SOYBN</name>
<dbReference type="InterPro" id="IPR028919">
    <property type="entry name" value="Viral_movement"/>
</dbReference>
<reference evidence="3" key="2">
    <citation type="submission" date="2018-02" db="UniProtKB">
        <authorList>
            <consortium name="EnsemblPlants"/>
        </authorList>
    </citation>
    <scope>IDENTIFICATION</scope>
    <source>
        <strain evidence="3">Williams 82</strain>
    </source>
</reference>
<evidence type="ECO:0000313" key="4">
    <source>
        <dbReference type="Proteomes" id="UP000008827"/>
    </source>
</evidence>
<dbReference type="AlphaFoldDB" id="A0A0R0IS26"/>
<evidence type="ECO:0000259" key="1">
    <source>
        <dbReference type="Pfam" id="PF24925"/>
    </source>
</evidence>
<protein>
    <recommendedName>
        <fullName evidence="1">DUF7746 domain-containing protein</fullName>
    </recommendedName>
</protein>
<dbReference type="EMBL" id="CM000841">
    <property type="protein sequence ID" value="KRH45072.1"/>
    <property type="molecule type" value="Genomic_DNA"/>
</dbReference>
<dbReference type="OMA" id="ATHYRSS"/>
<dbReference type="PANTHER" id="PTHR46249:SF29">
    <property type="entry name" value="VIRAL MOVEMENT PROTEIN"/>
    <property type="match status" value="1"/>
</dbReference>
<evidence type="ECO:0000313" key="2">
    <source>
        <dbReference type="EMBL" id="KRH45072.1"/>
    </source>
</evidence>
<dbReference type="Proteomes" id="UP000008827">
    <property type="component" value="Chromosome 8"/>
</dbReference>
<keyword evidence="4" id="KW-1185">Reference proteome</keyword>
<dbReference type="EnsemblPlants" id="KRH45072">
    <property type="protein sequence ID" value="KRH45072"/>
    <property type="gene ID" value="GLYMA_08G248600"/>
</dbReference>
<dbReference type="Pfam" id="PF24925">
    <property type="entry name" value="DUF7746"/>
    <property type="match status" value="1"/>
</dbReference>
<accession>A0A0R0IS26</accession>
<dbReference type="Pfam" id="PF01107">
    <property type="entry name" value="MP"/>
    <property type="match status" value="1"/>
</dbReference>
<dbReference type="InParanoid" id="A0A0R0IS26"/>
<feature type="domain" description="DUF7746" evidence="1">
    <location>
        <begin position="498"/>
        <end position="557"/>
    </location>
</feature>
<reference evidence="2 3" key="1">
    <citation type="journal article" date="2010" name="Nature">
        <title>Genome sequence of the palaeopolyploid soybean.</title>
        <authorList>
            <person name="Schmutz J."/>
            <person name="Cannon S.B."/>
            <person name="Schlueter J."/>
            <person name="Ma J."/>
            <person name="Mitros T."/>
            <person name="Nelson W."/>
            <person name="Hyten D.L."/>
            <person name="Song Q."/>
            <person name="Thelen J.J."/>
            <person name="Cheng J."/>
            <person name="Xu D."/>
            <person name="Hellsten U."/>
            <person name="May G.D."/>
            <person name="Yu Y."/>
            <person name="Sakurai T."/>
            <person name="Umezawa T."/>
            <person name="Bhattacharyya M.K."/>
            <person name="Sandhu D."/>
            <person name="Valliyodan B."/>
            <person name="Lindquist E."/>
            <person name="Peto M."/>
            <person name="Grant D."/>
            <person name="Shu S."/>
            <person name="Goodstein D."/>
            <person name="Barry K."/>
            <person name="Futrell-Griggs M."/>
            <person name="Abernathy B."/>
            <person name="Du J."/>
            <person name="Tian Z."/>
            <person name="Zhu L."/>
            <person name="Gill N."/>
            <person name="Joshi T."/>
            <person name="Libault M."/>
            <person name="Sethuraman A."/>
            <person name="Zhang X.-C."/>
            <person name="Shinozaki K."/>
            <person name="Nguyen H.T."/>
            <person name="Wing R.A."/>
            <person name="Cregan P."/>
            <person name="Specht J."/>
            <person name="Grimwood J."/>
            <person name="Rokhsar D."/>
            <person name="Stacey G."/>
            <person name="Shoemaker R.C."/>
            <person name="Jackson S.A."/>
        </authorList>
    </citation>
    <scope>NUCLEOTIDE SEQUENCE</scope>
    <source>
        <strain evidence="3">cv. Williams 82</strain>
        <tissue evidence="2">Callus</tissue>
    </source>
</reference>
<proteinExistence type="predicted"/>
<sequence length="612" mass="70887">MPTHRLGTNRGIEPQPNPNLNLCLRPLVRLAPAATHYRSSTLACSRTWPWCPSQRGSHRGKTDLKVTRDIRHNKFEDSLIGTVETSLGQGPVYFNCYPNEMVSLMDRNIIDSLFLNIHFHGLDMKEGSILAALIYRIQYKVMNTCASRVFPKPQKGETTLFITDMTKANVSLPKLIKWDGVTFPEKWFPDLAPTIEQIKQDNSGKVEITFNRRNSFSSRIEASRQSEYESARRVKTNIPFFDWFHAYTVKENIDYPWQHDLIGDPTTNVITNWKIKDDEVIQSELPPTTQYQLPKVKDNNDKPVMATPFKTKDVNKEITPKDIWSLMEQANYTNKYLQVLGESISKEKVFTKPKDHGSSSSTVQMEKPLFRPFKVSEKAKQGFRELRKQKFPIEEVGDSNSELLSKINSLLKTIPETPQPSEESSKIRTRHTSKLINAINEDSDNNSEQVSKEGSVSEKVINPINTKHWKTPSKLYYQRPTTPDLLLEEKGKNSFKSFSANNIYEWNIDAQTEYNIMNTLQHMTMVATRYQMSHECLEKTIVDILVAGFSGQLKRWTLADFRWYKDTFLTRVYTREDSQQPFWKEKFLAGFLRSLRDKKVALKFCQDDKIHK</sequence>
<gene>
    <name evidence="2" type="ORF">GLYMA_08G248600</name>
</gene>
<dbReference type="Gramene" id="KRH45072">
    <property type="protein sequence ID" value="KRH45072"/>
    <property type="gene ID" value="GLYMA_08G248600"/>
</dbReference>
<dbReference type="PANTHER" id="PTHR46249">
    <property type="entry name" value="CCHC-TYPE DOMAIN-CONTAINING PROTEIN-RELATED"/>
    <property type="match status" value="1"/>
</dbReference>